<feature type="non-terminal residue" evidence="4">
    <location>
        <position position="298"/>
    </location>
</feature>
<keyword evidence="1" id="KW-0597">Phosphoprotein</keyword>
<dbReference type="InterPro" id="IPR000253">
    <property type="entry name" value="FHA_dom"/>
</dbReference>
<feature type="region of interest" description="Disordered" evidence="2">
    <location>
        <begin position="213"/>
        <end position="237"/>
    </location>
</feature>
<evidence type="ECO:0000313" key="5">
    <source>
        <dbReference type="Proteomes" id="UP001072034"/>
    </source>
</evidence>
<feature type="domain" description="FHA" evidence="3">
    <location>
        <begin position="216"/>
        <end position="265"/>
    </location>
</feature>
<dbReference type="RefSeq" id="WP_268918285.1">
    <property type="nucleotide sequence ID" value="NZ_JAPTMY010000034.1"/>
</dbReference>
<dbReference type="EMBL" id="JAPTMY010000034">
    <property type="protein sequence ID" value="MCZ0858968.1"/>
    <property type="molecule type" value="Genomic_DNA"/>
</dbReference>
<proteinExistence type="predicted"/>
<dbReference type="InterPro" id="IPR050923">
    <property type="entry name" value="Cell_Proc_Reg/RNA_Proc"/>
</dbReference>
<dbReference type="PROSITE" id="PS50006">
    <property type="entry name" value="FHA_DOMAIN"/>
    <property type="match status" value="2"/>
</dbReference>
<dbReference type="Gene3D" id="2.60.200.20">
    <property type="match status" value="2"/>
</dbReference>
<evidence type="ECO:0000313" key="4">
    <source>
        <dbReference type="EMBL" id="MCZ0858968.1"/>
    </source>
</evidence>
<dbReference type="SUPFAM" id="SSF49879">
    <property type="entry name" value="SMAD/FHA domain"/>
    <property type="match status" value="2"/>
</dbReference>
<dbReference type="CDD" id="cd00060">
    <property type="entry name" value="FHA"/>
    <property type="match status" value="1"/>
</dbReference>
<evidence type="ECO:0000256" key="2">
    <source>
        <dbReference type="SAM" id="MobiDB-lite"/>
    </source>
</evidence>
<evidence type="ECO:0000256" key="1">
    <source>
        <dbReference type="ARBA" id="ARBA00022553"/>
    </source>
</evidence>
<dbReference type="InterPro" id="IPR008984">
    <property type="entry name" value="SMAD_FHA_dom_sf"/>
</dbReference>
<accession>A0ABT4IB68</accession>
<sequence>MPHLALAVRPSAAPAYVQPQVFTAPFTVGRLPECDVVISNSSIVSRRHLRILPTPQGWLVESLSDNGMVVGGRKIPQALITSPTRIHLADGSGPGLDLIPTQAPAGGPSPVRPMTPGAAPRPAPAPGAATGPGAAPANAPTVLPPADGAAAGRHAQPTGYGLQAPGYGSAPSGSSAEVGATMAVGYGSAAGRGSAPGGPAPAQPPQVTRVTISGSGTIGRRPDNSFTINDPTMSGRHARVDVTPQGAVVTDLGSRNGILLGHQRVQTYTVTRPTVFGMGSTFIEISPDGTCALKVGGG</sequence>
<reference evidence="4" key="1">
    <citation type="submission" date="2022-10" db="EMBL/GenBank/DDBJ databases">
        <title>Genome sequence of Actinomyces israelii ATCC 10048.</title>
        <authorList>
            <person name="Watt R.M."/>
            <person name="Tong W.M."/>
        </authorList>
    </citation>
    <scope>NUCLEOTIDE SEQUENCE</scope>
    <source>
        <strain evidence="4">ATCC 10048</strain>
    </source>
</reference>
<keyword evidence="5" id="KW-1185">Reference proteome</keyword>
<name>A0ABT4IB68_9ACTO</name>
<evidence type="ECO:0000259" key="3">
    <source>
        <dbReference type="PROSITE" id="PS50006"/>
    </source>
</evidence>
<dbReference type="SMART" id="SM00240">
    <property type="entry name" value="FHA"/>
    <property type="match status" value="2"/>
</dbReference>
<feature type="compositionally biased region" description="Low complexity" evidence="2">
    <location>
        <begin position="126"/>
        <end position="141"/>
    </location>
</feature>
<comment type="caution">
    <text evidence="4">The sequence shown here is derived from an EMBL/GenBank/DDBJ whole genome shotgun (WGS) entry which is preliminary data.</text>
</comment>
<organism evidence="4 5">
    <name type="scientific">Actinomyces israelii</name>
    <dbReference type="NCBI Taxonomy" id="1659"/>
    <lineage>
        <taxon>Bacteria</taxon>
        <taxon>Bacillati</taxon>
        <taxon>Actinomycetota</taxon>
        <taxon>Actinomycetes</taxon>
        <taxon>Actinomycetales</taxon>
        <taxon>Actinomycetaceae</taxon>
        <taxon>Actinomyces</taxon>
    </lineage>
</organism>
<gene>
    <name evidence="4" type="ORF">OHJ16_13055</name>
</gene>
<dbReference type="Pfam" id="PF00498">
    <property type="entry name" value="FHA"/>
    <property type="match status" value="2"/>
</dbReference>
<feature type="region of interest" description="Disordered" evidence="2">
    <location>
        <begin position="100"/>
        <end position="168"/>
    </location>
</feature>
<dbReference type="Proteomes" id="UP001072034">
    <property type="component" value="Unassembled WGS sequence"/>
</dbReference>
<dbReference type="PANTHER" id="PTHR23308">
    <property type="entry name" value="NUCLEAR INHIBITOR OF PROTEIN PHOSPHATASE-1"/>
    <property type="match status" value="1"/>
</dbReference>
<protein>
    <submittedName>
        <fullName evidence="4">FHA domain-containing protein</fullName>
    </submittedName>
</protein>
<feature type="domain" description="FHA" evidence="3">
    <location>
        <begin position="26"/>
        <end position="75"/>
    </location>
</feature>